<proteinExistence type="predicted"/>
<sequence length="219" mass="25465">MLFRFRMPMESRQTRKTIYHFSALVTERRICGEYETPKRPQPHTSYDRAQQSMHFMIYVHAKMMIGNSVSTVDDECIITGSANINQRSIDGAKDTEIAMGAYQPYRLSTKEPVRGQIHGLRMALWYEHLRKLDKSFLEPESLEFVRKVKHSVEEYWDLYACESLDNKLLSHLLSYPIGVSSDGEVKELAGLEYLRTPKVEFLNPNLDPSFHSHYLNSVI</sequence>
<keyword evidence="5" id="KW-1185">Reference proteome</keyword>
<dbReference type="PANTHER" id="PTHR18896:SF193">
    <property type="entry name" value="PHOSPHOLIPASE D"/>
    <property type="match status" value="1"/>
</dbReference>
<dbReference type="InterPro" id="IPR015679">
    <property type="entry name" value="PLipase_D_fam"/>
</dbReference>
<dbReference type="GO" id="GO:0004630">
    <property type="term" value="F:phospholipase D activity"/>
    <property type="evidence" value="ECO:0007669"/>
    <property type="project" value="TreeGrafter"/>
</dbReference>
<dbReference type="PANTHER" id="PTHR18896">
    <property type="entry name" value="PHOSPHOLIPASE D"/>
    <property type="match status" value="1"/>
</dbReference>
<name>A0A5D2FS31_GOSDA</name>
<feature type="domain" description="Phospholipase D C-terminal" evidence="3">
    <location>
        <begin position="133"/>
        <end position="193"/>
    </location>
</feature>
<evidence type="ECO:0000313" key="4">
    <source>
        <dbReference type="EMBL" id="TYH08774.1"/>
    </source>
</evidence>
<dbReference type="InterPro" id="IPR024632">
    <property type="entry name" value="PLipase_D_C"/>
</dbReference>
<dbReference type="GO" id="GO:0009395">
    <property type="term" value="P:phospholipid catabolic process"/>
    <property type="evidence" value="ECO:0007669"/>
    <property type="project" value="TreeGrafter"/>
</dbReference>
<dbReference type="Gene3D" id="3.30.870.10">
    <property type="entry name" value="Endonuclease Chain A"/>
    <property type="match status" value="1"/>
</dbReference>
<organism evidence="4 5">
    <name type="scientific">Gossypium darwinii</name>
    <name type="common">Darwin's cotton</name>
    <name type="synonym">Gossypium barbadense var. darwinii</name>
    <dbReference type="NCBI Taxonomy" id="34276"/>
    <lineage>
        <taxon>Eukaryota</taxon>
        <taxon>Viridiplantae</taxon>
        <taxon>Streptophyta</taxon>
        <taxon>Embryophyta</taxon>
        <taxon>Tracheophyta</taxon>
        <taxon>Spermatophyta</taxon>
        <taxon>Magnoliopsida</taxon>
        <taxon>eudicotyledons</taxon>
        <taxon>Gunneridae</taxon>
        <taxon>Pentapetalae</taxon>
        <taxon>rosids</taxon>
        <taxon>malvids</taxon>
        <taxon>Malvales</taxon>
        <taxon>Malvaceae</taxon>
        <taxon>Malvoideae</taxon>
        <taxon>Gossypium</taxon>
    </lineage>
</organism>
<gene>
    <name evidence="4" type="ORF">ES288_A07G043400v1</name>
</gene>
<evidence type="ECO:0000256" key="1">
    <source>
        <dbReference type="ARBA" id="ARBA00022737"/>
    </source>
</evidence>
<dbReference type="Proteomes" id="UP000323506">
    <property type="component" value="Chromosome A07"/>
</dbReference>
<evidence type="ECO:0000313" key="5">
    <source>
        <dbReference type="Proteomes" id="UP000323506"/>
    </source>
</evidence>
<evidence type="ECO:0000259" key="3">
    <source>
        <dbReference type="Pfam" id="PF12357"/>
    </source>
</evidence>
<accession>A0A5D2FS31</accession>
<reference evidence="4 5" key="1">
    <citation type="submission" date="2019-06" db="EMBL/GenBank/DDBJ databases">
        <title>WGS assembly of Gossypium darwinii.</title>
        <authorList>
            <person name="Chen Z.J."/>
            <person name="Sreedasyam A."/>
            <person name="Ando A."/>
            <person name="Song Q."/>
            <person name="De L."/>
            <person name="Hulse-Kemp A."/>
            <person name="Ding M."/>
            <person name="Ye W."/>
            <person name="Kirkbride R."/>
            <person name="Jenkins J."/>
            <person name="Plott C."/>
            <person name="Lovell J."/>
            <person name="Lin Y.-M."/>
            <person name="Vaughn R."/>
            <person name="Liu B."/>
            <person name="Li W."/>
            <person name="Simpson S."/>
            <person name="Scheffler B."/>
            <person name="Saski C."/>
            <person name="Grover C."/>
            <person name="Hu G."/>
            <person name="Conover J."/>
            <person name="Carlson J."/>
            <person name="Shu S."/>
            <person name="Boston L."/>
            <person name="Williams M."/>
            <person name="Peterson D."/>
            <person name="Mcgee K."/>
            <person name="Jones D."/>
            <person name="Wendel J."/>
            <person name="Stelly D."/>
            <person name="Grimwood J."/>
            <person name="Schmutz J."/>
        </authorList>
    </citation>
    <scope>NUCLEOTIDE SEQUENCE [LARGE SCALE GENOMIC DNA]</scope>
    <source>
        <strain evidence="4">1808015.09</strain>
    </source>
</reference>
<dbReference type="Pfam" id="PF12357">
    <property type="entry name" value="PLD_C"/>
    <property type="match status" value="1"/>
</dbReference>
<evidence type="ECO:0000256" key="2">
    <source>
        <dbReference type="ARBA" id="ARBA00023098"/>
    </source>
</evidence>
<dbReference type="EMBL" id="CM017694">
    <property type="protein sequence ID" value="TYH08774.1"/>
    <property type="molecule type" value="Genomic_DNA"/>
</dbReference>
<dbReference type="SUPFAM" id="SSF56024">
    <property type="entry name" value="Phospholipase D/nuclease"/>
    <property type="match status" value="1"/>
</dbReference>
<keyword evidence="2" id="KW-0443">Lipid metabolism</keyword>
<dbReference type="GO" id="GO:0005886">
    <property type="term" value="C:plasma membrane"/>
    <property type="evidence" value="ECO:0007669"/>
    <property type="project" value="TreeGrafter"/>
</dbReference>
<keyword evidence="1" id="KW-0677">Repeat</keyword>
<dbReference type="AlphaFoldDB" id="A0A5D2FS31"/>
<protein>
    <recommendedName>
        <fullName evidence="3">Phospholipase D C-terminal domain-containing protein</fullName>
    </recommendedName>
</protein>